<evidence type="ECO:0000313" key="1">
    <source>
        <dbReference type="EMBL" id="RSM58281.1"/>
    </source>
</evidence>
<reference evidence="1 2" key="1">
    <citation type="submission" date="2018-05" db="EMBL/GenBank/DDBJ databases">
        <title>Evolution of GPA BGCs.</title>
        <authorList>
            <person name="Waglechner N."/>
            <person name="Wright G.D."/>
        </authorList>
    </citation>
    <scope>NUCLEOTIDE SEQUENCE [LARGE SCALE GENOMIC DNA]</scope>
    <source>
        <strain evidence="1 2">A82846</strain>
    </source>
</reference>
<comment type="caution">
    <text evidence="1">The sequence shown here is derived from an EMBL/GenBank/DDBJ whole genome shotgun (WGS) entry which is preliminary data.</text>
</comment>
<proteinExistence type="predicted"/>
<dbReference type="Proteomes" id="UP000287547">
    <property type="component" value="Unassembled WGS sequence"/>
</dbReference>
<dbReference type="AlphaFoldDB" id="A0A428XSF9"/>
<dbReference type="RefSeq" id="WP_037276339.1">
    <property type="nucleotide sequence ID" value="NZ_QHKI01000145.1"/>
</dbReference>
<gene>
    <name evidence="1" type="ORF">DMH04_56300</name>
</gene>
<evidence type="ECO:0000313" key="2">
    <source>
        <dbReference type="Proteomes" id="UP000287547"/>
    </source>
</evidence>
<dbReference type="Gene3D" id="2.60.40.1180">
    <property type="entry name" value="Golgi alpha-mannosidase II"/>
    <property type="match status" value="1"/>
</dbReference>
<organism evidence="1 2">
    <name type="scientific">Kibdelosporangium aridum</name>
    <dbReference type="NCBI Taxonomy" id="2030"/>
    <lineage>
        <taxon>Bacteria</taxon>
        <taxon>Bacillati</taxon>
        <taxon>Actinomycetota</taxon>
        <taxon>Actinomycetes</taxon>
        <taxon>Pseudonocardiales</taxon>
        <taxon>Pseudonocardiaceae</taxon>
        <taxon>Kibdelosporangium</taxon>
    </lineage>
</organism>
<sequence>MRAVQHSCCSQPIVTRNTLCRNKVHDHPDRVTPTRLADVKTFDGTITAVLPALSWNMIRLRTA</sequence>
<accession>A0A428XSF9</accession>
<dbReference type="EMBL" id="QHKI01000145">
    <property type="protein sequence ID" value="RSM58281.1"/>
    <property type="molecule type" value="Genomic_DNA"/>
</dbReference>
<protein>
    <submittedName>
        <fullName evidence="1">Uncharacterized protein</fullName>
    </submittedName>
</protein>
<dbReference type="SUPFAM" id="SSF51011">
    <property type="entry name" value="Glycosyl hydrolase domain"/>
    <property type="match status" value="1"/>
</dbReference>
<name>A0A428XSF9_KIBAR</name>
<dbReference type="InterPro" id="IPR013780">
    <property type="entry name" value="Glyco_hydro_b"/>
</dbReference>